<keyword evidence="7" id="KW-0406">Ion transport</keyword>
<comment type="caution">
    <text evidence="15">The sequence shown here is derived from an EMBL/GenBank/DDBJ whole genome shotgun (WGS) entry which is preliminary data.</text>
</comment>
<feature type="transmembrane region" description="Helical" evidence="10">
    <location>
        <begin position="496"/>
        <end position="522"/>
    </location>
</feature>
<feature type="transmembrane region" description="Helical" evidence="10">
    <location>
        <begin position="631"/>
        <end position="649"/>
    </location>
</feature>
<name>A0A2U2BCI0_9BACT</name>
<feature type="transmembrane region" description="Helical" evidence="10">
    <location>
        <begin position="655"/>
        <end position="677"/>
    </location>
</feature>
<dbReference type="PANTHER" id="PTHR43373:SF1">
    <property type="entry name" value="NA(+)_H(+) ANTIPORTER SUBUNIT A"/>
    <property type="match status" value="1"/>
</dbReference>
<feature type="transmembrane region" description="Helical" evidence="10">
    <location>
        <begin position="244"/>
        <end position="262"/>
    </location>
</feature>
<evidence type="ECO:0000313" key="16">
    <source>
        <dbReference type="Proteomes" id="UP000244956"/>
    </source>
</evidence>
<proteinExistence type="predicted"/>
<evidence type="ECO:0000259" key="11">
    <source>
        <dbReference type="Pfam" id="PF00361"/>
    </source>
</evidence>
<feature type="transmembrane region" description="Helical" evidence="10">
    <location>
        <begin position="163"/>
        <end position="188"/>
    </location>
</feature>
<evidence type="ECO:0000256" key="1">
    <source>
        <dbReference type="ARBA" id="ARBA00004651"/>
    </source>
</evidence>
<dbReference type="EMBL" id="QEWP01000002">
    <property type="protein sequence ID" value="PWE00772.1"/>
    <property type="molecule type" value="Genomic_DNA"/>
</dbReference>
<feature type="domain" description="NADH:quinone oxidoreductase/Mrp antiporter transmembrane" evidence="11">
    <location>
        <begin position="128"/>
        <end position="406"/>
    </location>
</feature>
<evidence type="ECO:0000259" key="14">
    <source>
        <dbReference type="Pfam" id="PF20501"/>
    </source>
</evidence>
<organism evidence="15 16">
    <name type="scientific">Marinilabilia rubra</name>
    <dbReference type="NCBI Taxonomy" id="2162893"/>
    <lineage>
        <taxon>Bacteria</taxon>
        <taxon>Pseudomonadati</taxon>
        <taxon>Bacteroidota</taxon>
        <taxon>Bacteroidia</taxon>
        <taxon>Marinilabiliales</taxon>
        <taxon>Marinilabiliaceae</taxon>
        <taxon>Marinilabilia</taxon>
    </lineage>
</organism>
<feature type="transmembrane region" description="Helical" evidence="10">
    <location>
        <begin position="689"/>
        <end position="707"/>
    </location>
</feature>
<feature type="transmembrane region" description="Helical" evidence="10">
    <location>
        <begin position="369"/>
        <end position="388"/>
    </location>
</feature>
<accession>A0A2U2BCI0</accession>
<evidence type="ECO:0000256" key="2">
    <source>
        <dbReference type="ARBA" id="ARBA00022448"/>
    </source>
</evidence>
<keyword evidence="5 9" id="KW-0812">Transmembrane</keyword>
<evidence type="ECO:0000259" key="12">
    <source>
        <dbReference type="Pfam" id="PF00662"/>
    </source>
</evidence>
<evidence type="ECO:0000256" key="4">
    <source>
        <dbReference type="ARBA" id="ARBA00022475"/>
    </source>
</evidence>
<dbReference type="GO" id="GO:0015297">
    <property type="term" value="F:antiporter activity"/>
    <property type="evidence" value="ECO:0007669"/>
    <property type="project" value="UniProtKB-KW"/>
</dbReference>
<feature type="domain" description="MrpA C-terminal/MbhD" evidence="13">
    <location>
        <begin position="614"/>
        <end position="677"/>
    </location>
</feature>
<dbReference type="AlphaFoldDB" id="A0A2U2BCI0"/>
<dbReference type="Proteomes" id="UP000244956">
    <property type="component" value="Unassembled WGS sequence"/>
</dbReference>
<dbReference type="InterPro" id="IPR001516">
    <property type="entry name" value="Proton_antipo_N"/>
</dbReference>
<dbReference type="Pfam" id="PF13244">
    <property type="entry name" value="MbhD"/>
    <property type="match status" value="1"/>
</dbReference>
<feature type="domain" description="MrpA C-terminal/MbhE" evidence="14">
    <location>
        <begin position="688"/>
        <end position="767"/>
    </location>
</feature>
<feature type="transmembrane region" description="Helical" evidence="10">
    <location>
        <begin position="455"/>
        <end position="476"/>
    </location>
</feature>
<dbReference type="OrthoDB" id="9807568at2"/>
<dbReference type="InterPro" id="IPR046806">
    <property type="entry name" value="MrpA_C/MbhE"/>
</dbReference>
<keyword evidence="2" id="KW-0813">Transport</keyword>
<dbReference type="InterPro" id="IPR025383">
    <property type="entry name" value="MrpA_C/MbhD"/>
</dbReference>
<dbReference type="PRINTS" id="PR01434">
    <property type="entry name" value="NADHDHGNASE5"/>
</dbReference>
<dbReference type="InterPro" id="IPR050616">
    <property type="entry name" value="CPA3_Na-H_Antiporter_A"/>
</dbReference>
<dbReference type="RefSeq" id="WP_109263143.1">
    <property type="nucleotide sequence ID" value="NZ_QEWP01000002.1"/>
</dbReference>
<dbReference type="PANTHER" id="PTHR43373">
    <property type="entry name" value="NA(+)/H(+) ANTIPORTER SUBUNIT"/>
    <property type="match status" value="1"/>
</dbReference>
<feature type="transmembrane region" description="Helical" evidence="10">
    <location>
        <begin position="6"/>
        <end position="26"/>
    </location>
</feature>
<evidence type="ECO:0000256" key="5">
    <source>
        <dbReference type="ARBA" id="ARBA00022692"/>
    </source>
</evidence>
<feature type="transmembrane region" description="Helical" evidence="10">
    <location>
        <begin position="208"/>
        <end position="232"/>
    </location>
</feature>
<feature type="transmembrane region" description="Helical" evidence="10">
    <location>
        <begin position="604"/>
        <end position="624"/>
    </location>
</feature>
<feature type="transmembrane region" description="Helical" evidence="10">
    <location>
        <begin position="33"/>
        <end position="52"/>
    </location>
</feature>
<feature type="transmembrane region" description="Helical" evidence="10">
    <location>
        <begin position="72"/>
        <end position="97"/>
    </location>
</feature>
<feature type="transmembrane region" description="Helical" evidence="10">
    <location>
        <begin position="274"/>
        <end position="293"/>
    </location>
</feature>
<dbReference type="GO" id="GO:0006811">
    <property type="term" value="P:monoatomic ion transport"/>
    <property type="evidence" value="ECO:0007669"/>
    <property type="project" value="UniProtKB-KW"/>
</dbReference>
<keyword evidence="8 10" id="KW-0472">Membrane</keyword>
<evidence type="ECO:0000259" key="13">
    <source>
        <dbReference type="Pfam" id="PF13244"/>
    </source>
</evidence>
<keyword evidence="4" id="KW-1003">Cell membrane</keyword>
<evidence type="ECO:0000256" key="3">
    <source>
        <dbReference type="ARBA" id="ARBA00022449"/>
    </source>
</evidence>
<protein>
    <submittedName>
        <fullName evidence="15">pH regulation protein AB</fullName>
    </submittedName>
</protein>
<sequence length="777" mass="85557">MEQLAIVLIGLIFLMGLMVPLLRPLFKNYTGRILALVPFALFGALTILFFTLPDQTSRIIETGFGFLPEMQFTFRIDGVSLIFGMMVSGIGGLVLGYSSFYMAKYAGRTKFYFFLVLFMGAMLGLVFADNLLALFIFWELTSITSFFLIGFDHDKEKPRQASLQALLLTAFGGLCLLFAVILIGNLAGTYSLSELYDKGFRFGAHSDYHLVFLLVSVAVATKSAQFPFHFWLPGAMNAPTPISAYLHSATMVNAGIFLLLRLNPVLGGTILWKSALILAGGITMFIGAFFALGQKDLKRILAFTTISALGTMVMLIGMNTSASIKAALIFFIVHGLYKGGLFMVAGIIDKNTGTRDIDKLGGLLKTMPITSIAGILALLSMSGLPPMLGFIGKELIYDAKVQIPELSWLVIPLGVAANMMMVAISVLVFYEIFLSRRNKKPIALKQPEKRLPGNFLAGPVALALVGLGLGMAPGWLEDTMANAMYFIQSEVVDIDLALWHGFNQVLLLSIFTVAMGVLIFVFRRPIGKLVRIIIGWTDQYHLPDHFNKLIKNYLSFAGKHTNRIQHGYHRYYLMTFFAATFVLVIYQLFSADDGWFPVKQVSPLQIHVIVVLLVAMMGVIFAIFTKSRISAIISLGVLGYGISVLYMLYGAVDLAITQFLAETVIMVIFVMVIYHLPDFAVLSSKKSRVRDALIAAGVGVMITLIVLKARFINLETPVSEFFAENSFLEGHGRNIVNVILVDFRALDTLGEITVLGLAAAGVFSLLRFDLKDKNTKK</sequence>
<dbReference type="Pfam" id="PF00662">
    <property type="entry name" value="Proton_antipo_N"/>
    <property type="match status" value="1"/>
</dbReference>
<comment type="subcellular location">
    <subcellularLocation>
        <location evidence="1">Cell membrane</location>
        <topology evidence="1">Multi-pass membrane protein</topology>
    </subcellularLocation>
    <subcellularLocation>
        <location evidence="9">Membrane</location>
        <topology evidence="9">Multi-pass membrane protein</topology>
    </subcellularLocation>
</comment>
<dbReference type="Pfam" id="PF00361">
    <property type="entry name" value="Proton_antipo_M"/>
    <property type="match status" value="1"/>
</dbReference>
<gene>
    <name evidence="15" type="ORF">DDZ16_04040</name>
</gene>
<dbReference type="Pfam" id="PF20501">
    <property type="entry name" value="MbhE"/>
    <property type="match status" value="1"/>
</dbReference>
<keyword evidence="3" id="KW-0050">Antiport</keyword>
<evidence type="ECO:0000256" key="8">
    <source>
        <dbReference type="ARBA" id="ARBA00023136"/>
    </source>
</evidence>
<evidence type="ECO:0000256" key="6">
    <source>
        <dbReference type="ARBA" id="ARBA00022989"/>
    </source>
</evidence>
<reference evidence="15 16" key="1">
    <citation type="submission" date="2018-05" db="EMBL/GenBank/DDBJ databases">
        <title>Marinilabilia rubrum sp. nov., isolated from saltern sediment.</title>
        <authorList>
            <person name="Zhang R."/>
        </authorList>
    </citation>
    <scope>NUCLEOTIDE SEQUENCE [LARGE SCALE GENOMIC DNA]</scope>
    <source>
        <strain evidence="15 16">WTE16</strain>
    </source>
</reference>
<feature type="transmembrane region" description="Helical" evidence="10">
    <location>
        <begin position="324"/>
        <end position="348"/>
    </location>
</feature>
<evidence type="ECO:0000256" key="9">
    <source>
        <dbReference type="RuleBase" id="RU000320"/>
    </source>
</evidence>
<evidence type="ECO:0000256" key="10">
    <source>
        <dbReference type="SAM" id="Phobius"/>
    </source>
</evidence>
<keyword evidence="16" id="KW-1185">Reference proteome</keyword>
<feature type="transmembrane region" description="Helical" evidence="10">
    <location>
        <begin position="752"/>
        <end position="770"/>
    </location>
</feature>
<feature type="transmembrane region" description="Helical" evidence="10">
    <location>
        <begin position="300"/>
        <end position="318"/>
    </location>
</feature>
<feature type="transmembrane region" description="Helical" evidence="10">
    <location>
        <begin position="408"/>
        <end position="434"/>
    </location>
</feature>
<dbReference type="GO" id="GO:0005886">
    <property type="term" value="C:plasma membrane"/>
    <property type="evidence" value="ECO:0007669"/>
    <property type="project" value="UniProtKB-SubCell"/>
</dbReference>
<evidence type="ECO:0000256" key="7">
    <source>
        <dbReference type="ARBA" id="ARBA00023065"/>
    </source>
</evidence>
<feature type="transmembrane region" description="Helical" evidence="10">
    <location>
        <begin position="109"/>
        <end position="127"/>
    </location>
</feature>
<feature type="transmembrane region" description="Helical" evidence="10">
    <location>
        <begin position="571"/>
        <end position="589"/>
    </location>
</feature>
<keyword evidence="6 10" id="KW-1133">Transmembrane helix</keyword>
<feature type="transmembrane region" description="Helical" evidence="10">
    <location>
        <begin position="133"/>
        <end position="151"/>
    </location>
</feature>
<feature type="domain" description="NADH-Ubiquinone oxidoreductase (complex I) chain 5 N-terminal" evidence="12">
    <location>
        <begin position="70"/>
        <end position="112"/>
    </location>
</feature>
<evidence type="ECO:0000313" key="15">
    <source>
        <dbReference type="EMBL" id="PWE00772.1"/>
    </source>
</evidence>
<dbReference type="InterPro" id="IPR001750">
    <property type="entry name" value="ND/Mrp_TM"/>
</dbReference>